<dbReference type="GO" id="GO:0000381">
    <property type="term" value="P:regulation of alternative mRNA splicing, via spliceosome"/>
    <property type="evidence" value="ECO:0007669"/>
    <property type="project" value="TreeGrafter"/>
</dbReference>
<keyword evidence="5" id="KW-0508">mRNA splicing</keyword>
<proteinExistence type="predicted"/>
<keyword evidence="4" id="KW-0677">Repeat</keyword>
<comment type="caution">
    <text evidence="10">The sequence shown here is derived from an EMBL/GenBank/DDBJ whole genome shotgun (WGS) entry which is preliminary data.</text>
</comment>
<keyword evidence="11" id="KW-1185">Reference proteome</keyword>
<feature type="region of interest" description="Disordered" evidence="7">
    <location>
        <begin position="70"/>
        <end position="107"/>
    </location>
</feature>
<feature type="domain" description="SURP motif" evidence="9">
    <location>
        <begin position="180"/>
        <end position="224"/>
    </location>
</feature>
<dbReference type="Gene3D" id="3.10.20.90">
    <property type="entry name" value="Phosphatidylinositol 3-kinase Catalytic Subunit, Chain A, domain 1"/>
    <property type="match status" value="1"/>
</dbReference>
<feature type="region of interest" description="Disordered" evidence="7">
    <location>
        <begin position="428"/>
        <end position="521"/>
    </location>
</feature>
<dbReference type="GO" id="GO:0005686">
    <property type="term" value="C:U2 snRNP"/>
    <property type="evidence" value="ECO:0007669"/>
    <property type="project" value="TreeGrafter"/>
</dbReference>
<evidence type="ECO:0000313" key="11">
    <source>
        <dbReference type="Proteomes" id="UP000198406"/>
    </source>
</evidence>
<sequence>MVIQGIIRPPPEIRAVADRTALYVSKNGRAFEKKILASEKGKQPKFAFLHETSPFHAYYENRVQFYENGGEDETEGKEMEKQAEDRASEKPVEKENEKLTKEKRAHRVASVADPVAKALLAQRANIAQFRKATIDSSDATTAENDESQEKQQAATIPPPPPLRFVNVVAPASLSLAQIETIQLVAQFTALDGRGGSFLYQLTLREWTNPEFGFCQTRHPHFAYFSALVDSYRRVLESWTESSSTSADGDKELANNTAKCLEVAAYRAEYERDQEEQRSKQDDGGALVDQVDWHNFVVVETIDFPPDEVVELSMLPPPPSQFINPLGAANKQDEMDESDEDDDRGDEQIRVVSSYQPKVVATHQQNKLETVIDPITGKRVAVQDMPEHVRIQLLDPKWAEERKKFQEKQKDSNLVSSDMVASNLERLSQTRGDAFGKKEHNNKDRASVEETRAFTGDKSNLKEVGPTLPSAPLPDPSSRKRQGMSLPVPAPPINDPMQPDPKRPRVDQETPSVPIPPPPPTPIRPEEAFATAAVPVTLTNSIPGDGLLSEAEFAASLDKPTVTLQIRIPNDPSQMAWNFYGQIVSISVDVMSTVKDLKDEIARIHLNSMPANKIQLKHVGTGNFLSNPKTLASLNIGPTATLELATRTRGGRKV</sequence>
<dbReference type="AlphaFoldDB" id="A0A1Z5KR01"/>
<dbReference type="InterPro" id="IPR000626">
    <property type="entry name" value="Ubiquitin-like_dom"/>
</dbReference>
<evidence type="ECO:0000256" key="4">
    <source>
        <dbReference type="ARBA" id="ARBA00022737"/>
    </source>
</evidence>
<feature type="domain" description="SURP motif" evidence="9">
    <location>
        <begin position="16"/>
        <end position="59"/>
    </location>
</feature>
<feature type="domain" description="Ubiquitin-like" evidence="8">
    <location>
        <begin position="561"/>
        <end position="650"/>
    </location>
</feature>
<evidence type="ECO:0000256" key="1">
    <source>
        <dbReference type="ARBA" id="ARBA00004123"/>
    </source>
</evidence>
<dbReference type="InterPro" id="IPR000061">
    <property type="entry name" value="Surp"/>
</dbReference>
<accession>A0A1Z5KR01</accession>
<gene>
    <name evidence="10" type="ORF">FisN_4Hh010</name>
</gene>
<dbReference type="PANTHER" id="PTHR15316:SF1">
    <property type="entry name" value="SPLICING FACTOR 3A SUBUNIT 1"/>
    <property type="match status" value="1"/>
</dbReference>
<dbReference type="FunCoup" id="A0A1Z5KR01">
    <property type="interactions" value="957"/>
</dbReference>
<dbReference type="InterPro" id="IPR029071">
    <property type="entry name" value="Ubiquitin-like_domsf"/>
</dbReference>
<organism evidence="10 11">
    <name type="scientific">Fistulifera solaris</name>
    <name type="common">Oleaginous diatom</name>
    <dbReference type="NCBI Taxonomy" id="1519565"/>
    <lineage>
        <taxon>Eukaryota</taxon>
        <taxon>Sar</taxon>
        <taxon>Stramenopiles</taxon>
        <taxon>Ochrophyta</taxon>
        <taxon>Bacillariophyta</taxon>
        <taxon>Bacillariophyceae</taxon>
        <taxon>Bacillariophycidae</taxon>
        <taxon>Naviculales</taxon>
        <taxon>Naviculaceae</taxon>
        <taxon>Fistulifera</taxon>
    </lineage>
</organism>
<dbReference type="EMBL" id="BDSP01000273">
    <property type="protein sequence ID" value="GAX28348.1"/>
    <property type="molecule type" value="Genomic_DNA"/>
</dbReference>
<evidence type="ECO:0000256" key="2">
    <source>
        <dbReference type="ARBA" id="ARBA00022664"/>
    </source>
</evidence>
<evidence type="ECO:0000313" key="10">
    <source>
        <dbReference type="EMBL" id="GAX28348.1"/>
    </source>
</evidence>
<dbReference type="GO" id="GO:0045292">
    <property type="term" value="P:mRNA cis splicing, via spliceosome"/>
    <property type="evidence" value="ECO:0007669"/>
    <property type="project" value="InterPro"/>
</dbReference>
<reference evidence="10 11" key="1">
    <citation type="journal article" date="2015" name="Plant Cell">
        <title>Oil accumulation by the oleaginous diatom Fistulifera solaris as revealed by the genome and transcriptome.</title>
        <authorList>
            <person name="Tanaka T."/>
            <person name="Maeda Y."/>
            <person name="Veluchamy A."/>
            <person name="Tanaka M."/>
            <person name="Abida H."/>
            <person name="Marechal E."/>
            <person name="Bowler C."/>
            <person name="Muto M."/>
            <person name="Sunaga Y."/>
            <person name="Tanaka M."/>
            <person name="Yoshino T."/>
            <person name="Taniguchi T."/>
            <person name="Fukuda Y."/>
            <person name="Nemoto M."/>
            <person name="Matsumoto M."/>
            <person name="Wong P.S."/>
            <person name="Aburatani S."/>
            <person name="Fujibuchi W."/>
        </authorList>
    </citation>
    <scope>NUCLEOTIDE SEQUENCE [LARGE SCALE GENOMIC DNA]</scope>
    <source>
        <strain evidence="10 11">JPCC DA0580</strain>
    </source>
</reference>
<dbReference type="GO" id="GO:0071013">
    <property type="term" value="C:catalytic step 2 spliceosome"/>
    <property type="evidence" value="ECO:0007669"/>
    <property type="project" value="TreeGrafter"/>
</dbReference>
<dbReference type="InParanoid" id="A0A1Z5KR01"/>
<dbReference type="Pfam" id="PF01805">
    <property type="entry name" value="Surp"/>
    <property type="match status" value="2"/>
</dbReference>
<evidence type="ECO:0000256" key="6">
    <source>
        <dbReference type="ARBA" id="ARBA00023242"/>
    </source>
</evidence>
<dbReference type="CDD" id="cd01800">
    <property type="entry name" value="Ubl_SF3a120"/>
    <property type="match status" value="1"/>
</dbReference>
<dbReference type="OrthoDB" id="447637at2759"/>
<evidence type="ECO:0000259" key="9">
    <source>
        <dbReference type="PROSITE" id="PS50128"/>
    </source>
</evidence>
<evidence type="ECO:0000256" key="3">
    <source>
        <dbReference type="ARBA" id="ARBA00022728"/>
    </source>
</evidence>
<dbReference type="SMART" id="SM00648">
    <property type="entry name" value="SWAP"/>
    <property type="match status" value="2"/>
</dbReference>
<keyword evidence="3" id="KW-0747">Spliceosome</keyword>
<evidence type="ECO:0000259" key="8">
    <source>
        <dbReference type="PROSITE" id="PS50053"/>
    </source>
</evidence>
<comment type="subcellular location">
    <subcellularLocation>
        <location evidence="1">Nucleus</location>
    </subcellularLocation>
</comment>
<dbReference type="InterPro" id="IPR045146">
    <property type="entry name" value="SF3A1"/>
</dbReference>
<evidence type="ECO:0000256" key="7">
    <source>
        <dbReference type="SAM" id="MobiDB-lite"/>
    </source>
</evidence>
<dbReference type="PANTHER" id="PTHR15316">
    <property type="entry name" value="SPLICEOSOME ASSOCIATED PROTEIN 114/SWAP SPLICING FACTOR-RELATED"/>
    <property type="match status" value="1"/>
</dbReference>
<dbReference type="GO" id="GO:0071004">
    <property type="term" value="C:U2-type prespliceosome"/>
    <property type="evidence" value="ECO:0007669"/>
    <property type="project" value="TreeGrafter"/>
</dbReference>
<dbReference type="InterPro" id="IPR035563">
    <property type="entry name" value="SF3As1_ubi"/>
</dbReference>
<evidence type="ECO:0000256" key="5">
    <source>
        <dbReference type="ARBA" id="ARBA00023187"/>
    </source>
</evidence>
<dbReference type="GO" id="GO:0003723">
    <property type="term" value="F:RNA binding"/>
    <property type="evidence" value="ECO:0007669"/>
    <property type="project" value="InterPro"/>
</dbReference>
<protein>
    <submittedName>
        <fullName evidence="10">Splicing factor 3A subunit 1</fullName>
    </submittedName>
</protein>
<feature type="compositionally biased region" description="Basic and acidic residues" evidence="7">
    <location>
        <begin position="76"/>
        <end position="102"/>
    </location>
</feature>
<dbReference type="PROSITE" id="PS50128">
    <property type="entry name" value="SURP"/>
    <property type="match status" value="2"/>
</dbReference>
<dbReference type="FunFam" id="1.10.10.790:FF:000002">
    <property type="entry name" value="Splicing factor 3A subunit 1"/>
    <property type="match status" value="1"/>
</dbReference>
<dbReference type="PROSITE" id="PS50053">
    <property type="entry name" value="UBIQUITIN_2"/>
    <property type="match status" value="1"/>
</dbReference>
<dbReference type="SUPFAM" id="SSF109905">
    <property type="entry name" value="Surp module (SWAP domain)"/>
    <property type="match status" value="2"/>
</dbReference>
<dbReference type="InterPro" id="IPR035967">
    <property type="entry name" value="SWAP/Surp_sf"/>
</dbReference>
<dbReference type="Gene3D" id="1.10.10.790">
    <property type="entry name" value="Surp module"/>
    <property type="match status" value="2"/>
</dbReference>
<dbReference type="InterPro" id="IPR022030">
    <property type="entry name" value="SF3A1_dom"/>
</dbReference>
<feature type="compositionally biased region" description="Basic and acidic residues" evidence="7">
    <location>
        <begin position="433"/>
        <end position="451"/>
    </location>
</feature>
<name>A0A1Z5KR01_FISSO</name>
<feature type="compositionally biased region" description="Pro residues" evidence="7">
    <location>
        <begin position="512"/>
        <end position="521"/>
    </location>
</feature>
<keyword evidence="6" id="KW-0539">Nucleus</keyword>
<dbReference type="SUPFAM" id="SSF54236">
    <property type="entry name" value="Ubiquitin-like"/>
    <property type="match status" value="1"/>
</dbReference>
<feature type="region of interest" description="Disordered" evidence="7">
    <location>
        <begin position="137"/>
        <end position="159"/>
    </location>
</feature>
<keyword evidence="2" id="KW-0507">mRNA processing</keyword>
<dbReference type="Pfam" id="PF12230">
    <property type="entry name" value="PRP21_like_P"/>
    <property type="match status" value="2"/>
</dbReference>
<dbReference type="Proteomes" id="UP000198406">
    <property type="component" value="Unassembled WGS sequence"/>
</dbReference>